<organism evidence="4 5">
    <name type="scientific">Coprinopsis marcescibilis</name>
    <name type="common">Agaric fungus</name>
    <name type="synonym">Psathyrella marcescibilis</name>
    <dbReference type="NCBI Taxonomy" id="230819"/>
    <lineage>
        <taxon>Eukaryota</taxon>
        <taxon>Fungi</taxon>
        <taxon>Dikarya</taxon>
        <taxon>Basidiomycota</taxon>
        <taxon>Agaricomycotina</taxon>
        <taxon>Agaricomycetes</taxon>
        <taxon>Agaricomycetidae</taxon>
        <taxon>Agaricales</taxon>
        <taxon>Agaricineae</taxon>
        <taxon>Psathyrellaceae</taxon>
        <taxon>Coprinopsis</taxon>
    </lineage>
</organism>
<evidence type="ECO:0000256" key="1">
    <source>
        <dbReference type="ARBA" id="ARBA00022737"/>
    </source>
</evidence>
<keyword evidence="1" id="KW-0677">Repeat</keyword>
<dbReference type="AlphaFoldDB" id="A0A5C3KTZ1"/>
<protein>
    <submittedName>
        <fullName evidence="4">Uncharacterized protein</fullName>
    </submittedName>
</protein>
<keyword evidence="2" id="KW-0802">TPR repeat</keyword>
<sequence length="892" mass="100785">MDLPLGQIPSFDRRSLHVIAGQVYTKLWEVNNIEESKKAWLDCVKYNAQLSQALHFNSDPFTNRSPCGLEIRQGSPPRLERKQPDGPPEGERRWDHTVRGVLNDWDMAIPEEDDQPPESNDHRRTEAIPFMALELSVLSARVGSDSEILLLYSLVLGALLVLKESISIKALASLCSADGLTEESASQICNSLRSFIHYTQLEDSEPLIRLSSPSISLYLVERAPHPYRLDPKLHHANISRLQLLSLQRNINTTSYPVLGYTKGNWKVFDIPEIPVIPKGDIPQDLCYSSRFLVDHLLELDYESLEEPHKALIHDVIWAKPREILEFTVAVGGVMDLGKLRAWGGPAIKTQRGDAEYDESDQRIIAVLPNHSSSNVLEMADFDPDPTIREGLAFSIRLQSKCFSKARRKDERLKASEEAVDIARSLVEEDPVRFESTLGTMLRNLCYRIEEDHAKAIEIANDSVEIFRRLIKVNFVEYEVHLATSLYALAYRLEMSGKFEEALPSSEESLVLYRTWVARNPTNWRRKMLADTLDTVSYLDASLSRRDDAISSCLEALTIWRELDSSNPGDCKTQIGCTLHMLADQYSKTKNNNAAIYTIKEAVEVRRAIALPNNEDETEIDLIDSLMNLASYSSSSGKPADAVEACTEAVKMLRHLIASFPESREHEAYLVRGVDNLSYFHRANGRLDLAVAAKQEAVSILRKQFDKLANDDPDIQTRSLFADTLYNHAFYLGEMGKHEAAVIPAREAVTVRRALVESNPLNHKLEEQFADALYRLGVWLNTCGFYGEALPCTLEAAGRYRALVSKGHSTLRLLLSLSIRAHVWCLFGMGQFDKTAGPANEAREILDQLWLTYPAERDYYTEILNGVRLLESISSWRRTKKSQNPQHGCQNLD</sequence>
<reference evidence="4 5" key="1">
    <citation type="journal article" date="2019" name="Nat. Ecol. Evol.">
        <title>Megaphylogeny resolves global patterns of mushroom evolution.</title>
        <authorList>
            <person name="Varga T."/>
            <person name="Krizsan K."/>
            <person name="Foldi C."/>
            <person name="Dima B."/>
            <person name="Sanchez-Garcia M."/>
            <person name="Sanchez-Ramirez S."/>
            <person name="Szollosi G.J."/>
            <person name="Szarkandi J.G."/>
            <person name="Papp V."/>
            <person name="Albert L."/>
            <person name="Andreopoulos W."/>
            <person name="Angelini C."/>
            <person name="Antonin V."/>
            <person name="Barry K.W."/>
            <person name="Bougher N.L."/>
            <person name="Buchanan P."/>
            <person name="Buyck B."/>
            <person name="Bense V."/>
            <person name="Catcheside P."/>
            <person name="Chovatia M."/>
            <person name="Cooper J."/>
            <person name="Damon W."/>
            <person name="Desjardin D."/>
            <person name="Finy P."/>
            <person name="Geml J."/>
            <person name="Haridas S."/>
            <person name="Hughes K."/>
            <person name="Justo A."/>
            <person name="Karasinski D."/>
            <person name="Kautmanova I."/>
            <person name="Kiss B."/>
            <person name="Kocsube S."/>
            <person name="Kotiranta H."/>
            <person name="LaButti K.M."/>
            <person name="Lechner B.E."/>
            <person name="Liimatainen K."/>
            <person name="Lipzen A."/>
            <person name="Lukacs Z."/>
            <person name="Mihaltcheva S."/>
            <person name="Morgado L.N."/>
            <person name="Niskanen T."/>
            <person name="Noordeloos M.E."/>
            <person name="Ohm R.A."/>
            <person name="Ortiz-Santana B."/>
            <person name="Ovrebo C."/>
            <person name="Racz N."/>
            <person name="Riley R."/>
            <person name="Savchenko A."/>
            <person name="Shiryaev A."/>
            <person name="Soop K."/>
            <person name="Spirin V."/>
            <person name="Szebenyi C."/>
            <person name="Tomsovsky M."/>
            <person name="Tulloss R.E."/>
            <person name="Uehling J."/>
            <person name="Grigoriev I.V."/>
            <person name="Vagvolgyi C."/>
            <person name="Papp T."/>
            <person name="Martin F.M."/>
            <person name="Miettinen O."/>
            <person name="Hibbett D.S."/>
            <person name="Nagy L.G."/>
        </authorList>
    </citation>
    <scope>NUCLEOTIDE SEQUENCE [LARGE SCALE GENOMIC DNA]</scope>
    <source>
        <strain evidence="4 5">CBS 121175</strain>
    </source>
</reference>
<dbReference type="InterPro" id="IPR011990">
    <property type="entry name" value="TPR-like_helical_dom_sf"/>
</dbReference>
<gene>
    <name evidence="4" type="ORF">FA15DRAFT_705081</name>
</gene>
<accession>A0A5C3KTZ1</accession>
<dbReference type="STRING" id="230819.A0A5C3KTZ1"/>
<dbReference type="Proteomes" id="UP000307440">
    <property type="component" value="Unassembled WGS sequence"/>
</dbReference>
<keyword evidence="5" id="KW-1185">Reference proteome</keyword>
<dbReference type="PANTHER" id="PTHR45641">
    <property type="entry name" value="TETRATRICOPEPTIDE REPEAT PROTEIN (AFU_ORTHOLOGUE AFUA_6G03870)"/>
    <property type="match status" value="1"/>
</dbReference>
<evidence type="ECO:0000256" key="3">
    <source>
        <dbReference type="SAM" id="MobiDB-lite"/>
    </source>
</evidence>
<name>A0A5C3KTZ1_COPMA</name>
<evidence type="ECO:0000256" key="2">
    <source>
        <dbReference type="ARBA" id="ARBA00022803"/>
    </source>
</evidence>
<dbReference type="EMBL" id="ML210210">
    <property type="protein sequence ID" value="TFK23894.1"/>
    <property type="molecule type" value="Genomic_DNA"/>
</dbReference>
<evidence type="ECO:0000313" key="4">
    <source>
        <dbReference type="EMBL" id="TFK23894.1"/>
    </source>
</evidence>
<dbReference type="SUPFAM" id="SSF48452">
    <property type="entry name" value="TPR-like"/>
    <property type="match status" value="2"/>
</dbReference>
<evidence type="ECO:0000313" key="5">
    <source>
        <dbReference type="Proteomes" id="UP000307440"/>
    </source>
</evidence>
<feature type="compositionally biased region" description="Basic and acidic residues" evidence="3">
    <location>
        <begin position="78"/>
        <end position="95"/>
    </location>
</feature>
<feature type="region of interest" description="Disordered" evidence="3">
    <location>
        <begin position="65"/>
        <end position="95"/>
    </location>
</feature>
<dbReference type="PANTHER" id="PTHR45641:SF19">
    <property type="entry name" value="NEPHROCYSTIN-3"/>
    <property type="match status" value="1"/>
</dbReference>
<proteinExistence type="predicted"/>
<dbReference type="Gene3D" id="1.25.40.10">
    <property type="entry name" value="Tetratricopeptide repeat domain"/>
    <property type="match status" value="3"/>
</dbReference>
<dbReference type="OrthoDB" id="3038309at2759"/>